<gene>
    <name evidence="3" type="ORF">Q2T77_34465</name>
</gene>
<proteinExistence type="inferred from homology"/>
<evidence type="ECO:0000313" key="3">
    <source>
        <dbReference type="EMBL" id="MDO1537368.1"/>
    </source>
</evidence>
<feature type="region of interest" description="Disordered" evidence="2">
    <location>
        <begin position="24"/>
        <end position="55"/>
    </location>
</feature>
<organism evidence="3 4">
    <name type="scientific">Variovorax ginsengisoli</name>
    <dbReference type="NCBI Taxonomy" id="363844"/>
    <lineage>
        <taxon>Bacteria</taxon>
        <taxon>Pseudomonadati</taxon>
        <taxon>Pseudomonadota</taxon>
        <taxon>Betaproteobacteria</taxon>
        <taxon>Burkholderiales</taxon>
        <taxon>Comamonadaceae</taxon>
        <taxon>Variovorax</taxon>
    </lineage>
</organism>
<dbReference type="EMBL" id="JAUKVY010000039">
    <property type="protein sequence ID" value="MDO1537368.1"/>
    <property type="molecule type" value="Genomic_DNA"/>
</dbReference>
<dbReference type="Proteomes" id="UP001169027">
    <property type="component" value="Unassembled WGS sequence"/>
</dbReference>
<name>A0ABT8SET3_9BURK</name>
<evidence type="ECO:0000313" key="4">
    <source>
        <dbReference type="Proteomes" id="UP001169027"/>
    </source>
</evidence>
<dbReference type="Gene3D" id="3.40.190.150">
    <property type="entry name" value="Bordetella uptake gene, domain 1"/>
    <property type="match status" value="1"/>
</dbReference>
<accession>A0ABT8SET3</accession>
<dbReference type="Pfam" id="PF03401">
    <property type="entry name" value="TctC"/>
    <property type="match status" value="1"/>
</dbReference>
<reference evidence="3" key="1">
    <citation type="submission" date="2023-06" db="EMBL/GenBank/DDBJ databases">
        <authorList>
            <person name="Jiang Y."/>
            <person name="Liu Q."/>
        </authorList>
    </citation>
    <scope>NUCLEOTIDE SEQUENCE</scope>
    <source>
        <strain evidence="3">CGMCC 1.12090</strain>
    </source>
</reference>
<dbReference type="InterPro" id="IPR042100">
    <property type="entry name" value="Bug_dom1"/>
</dbReference>
<protein>
    <submittedName>
        <fullName evidence="3">Tripartite tricarboxylate transporter substrate-binding protein</fullName>
    </submittedName>
</protein>
<sequence length="142" mass="15353">MGPRPLRHLPGQADPFARGLRCGWRHRGHGPHHGPAHGRTARTAGGRGQPARRQRQHRCRIAAKAPAYGYTLMYNASALVISPSLYAKTGYDLEKDFTPVGGTTNVAIVLVTAPRRGARSIGEFVQLAKSRQGTLTYASSSN</sequence>
<comment type="similarity">
    <text evidence="1">Belongs to the UPF0065 (bug) family.</text>
</comment>
<keyword evidence="4" id="KW-1185">Reference proteome</keyword>
<comment type="caution">
    <text evidence="3">The sequence shown here is derived from an EMBL/GenBank/DDBJ whole genome shotgun (WGS) entry which is preliminary data.</text>
</comment>
<evidence type="ECO:0000256" key="2">
    <source>
        <dbReference type="SAM" id="MobiDB-lite"/>
    </source>
</evidence>
<evidence type="ECO:0000256" key="1">
    <source>
        <dbReference type="ARBA" id="ARBA00006987"/>
    </source>
</evidence>
<dbReference type="InterPro" id="IPR005064">
    <property type="entry name" value="BUG"/>
</dbReference>
<feature type="compositionally biased region" description="Basic residues" evidence="2">
    <location>
        <begin position="24"/>
        <end position="40"/>
    </location>
</feature>